<dbReference type="EMBL" id="OE852448">
    <property type="protein sequence ID" value="CAD7615829.1"/>
    <property type="molecule type" value="Genomic_DNA"/>
</dbReference>
<keyword evidence="2" id="KW-0472">Membrane</keyword>
<evidence type="ECO:0000256" key="1">
    <source>
        <dbReference type="ARBA" id="ARBA00004184"/>
    </source>
</evidence>
<dbReference type="Pfam" id="PF10366">
    <property type="entry name" value="Vps39_1"/>
    <property type="match status" value="1"/>
</dbReference>
<evidence type="ECO:0000259" key="4">
    <source>
        <dbReference type="Pfam" id="PF10366"/>
    </source>
</evidence>
<sequence>MSKSDPYDVIRLFPDLIPQESRSSQDQERLPKLQDRELENGLLALIEFLTEVSPWFSAVLVPSPWLSAVLVLSPWFSAVFVPSPWFSAVLVLSPWFSAVLVPSPWFSAVFVPSPWFSAVLVPSPWFNAVRHNLMGDPKNKNSIKPVNLNHKSIEQLLSIIDTTLLKCYLQTNDALVAPLLRLNHCHLEETEKTLRRHHKYSELIILYQTKGLHLKALELLEKQADQPESSLRGFHRTIQYLQHLGKEHMDLILKFAGWVLEQNPEEGLKIFTEDIQEVEHLPRPRILDYLLRQHKLLVIPYLVTLVRCLTSVTW</sequence>
<evidence type="ECO:0000256" key="2">
    <source>
        <dbReference type="ARBA" id="ARBA00023136"/>
    </source>
</evidence>
<organism evidence="5">
    <name type="scientific">Timema genevievae</name>
    <name type="common">Walking stick</name>
    <dbReference type="NCBI Taxonomy" id="629358"/>
    <lineage>
        <taxon>Eukaryota</taxon>
        <taxon>Metazoa</taxon>
        <taxon>Ecdysozoa</taxon>
        <taxon>Arthropoda</taxon>
        <taxon>Hexapoda</taxon>
        <taxon>Insecta</taxon>
        <taxon>Pterygota</taxon>
        <taxon>Neoptera</taxon>
        <taxon>Polyneoptera</taxon>
        <taxon>Phasmatodea</taxon>
        <taxon>Timematodea</taxon>
        <taxon>Timematoidea</taxon>
        <taxon>Timematidae</taxon>
        <taxon>Timema</taxon>
    </lineage>
</organism>
<dbReference type="AlphaFoldDB" id="A0A7R9PT42"/>
<comment type="similarity">
    <text evidence="3">Belongs to the VAM6/VPS39 family.</text>
</comment>
<dbReference type="GO" id="GO:0012505">
    <property type="term" value="C:endomembrane system"/>
    <property type="evidence" value="ECO:0007669"/>
    <property type="project" value="UniProtKB-SubCell"/>
</dbReference>
<dbReference type="PANTHER" id="PTHR12894:SF49">
    <property type="entry name" value="VAM6_VPS39-LIKE PROTEIN"/>
    <property type="match status" value="1"/>
</dbReference>
<dbReference type="InterPro" id="IPR032914">
    <property type="entry name" value="Vam6/VPS39/TRAP1"/>
</dbReference>
<dbReference type="GO" id="GO:0006914">
    <property type="term" value="P:autophagy"/>
    <property type="evidence" value="ECO:0007669"/>
    <property type="project" value="TreeGrafter"/>
</dbReference>
<protein>
    <recommendedName>
        <fullName evidence="4">Vacuolar sorting protein 39/Transforming growth factor beta receptor-associated domain-containing protein</fullName>
    </recommendedName>
</protein>
<accession>A0A7R9PT42</accession>
<dbReference type="GO" id="GO:0034058">
    <property type="term" value="P:endosomal vesicle fusion"/>
    <property type="evidence" value="ECO:0007669"/>
    <property type="project" value="TreeGrafter"/>
</dbReference>
<dbReference type="GO" id="GO:0016020">
    <property type="term" value="C:membrane"/>
    <property type="evidence" value="ECO:0007669"/>
    <property type="project" value="TreeGrafter"/>
</dbReference>
<comment type="subcellular location">
    <subcellularLocation>
        <location evidence="1">Endomembrane system</location>
        <topology evidence="1">Peripheral membrane protein</topology>
    </subcellularLocation>
</comment>
<feature type="domain" description="Vacuolar sorting protein 39/Transforming growth factor beta receptor-associated" evidence="4">
    <location>
        <begin position="160"/>
        <end position="260"/>
    </location>
</feature>
<dbReference type="GO" id="GO:0005737">
    <property type="term" value="C:cytoplasm"/>
    <property type="evidence" value="ECO:0007669"/>
    <property type="project" value="TreeGrafter"/>
</dbReference>
<evidence type="ECO:0000313" key="5">
    <source>
        <dbReference type="EMBL" id="CAD7615829.1"/>
    </source>
</evidence>
<name>A0A7R9PT42_TIMGE</name>
<gene>
    <name evidence="5" type="ORF">TGEB3V08_LOCUS11604</name>
</gene>
<reference evidence="5" key="1">
    <citation type="submission" date="2020-11" db="EMBL/GenBank/DDBJ databases">
        <authorList>
            <person name="Tran Van P."/>
        </authorList>
    </citation>
    <scope>NUCLEOTIDE SEQUENCE</scope>
</reference>
<dbReference type="PANTHER" id="PTHR12894">
    <property type="entry name" value="CNH DOMAIN CONTAINING"/>
    <property type="match status" value="1"/>
</dbReference>
<evidence type="ECO:0000256" key="3">
    <source>
        <dbReference type="ARBA" id="ARBA00038201"/>
    </source>
</evidence>
<dbReference type="InterPro" id="IPR019452">
    <property type="entry name" value="VPS39/TGF_beta_rcpt-assoc_1"/>
</dbReference>
<proteinExistence type="inferred from homology"/>